<evidence type="ECO:0000256" key="8">
    <source>
        <dbReference type="ARBA" id="ARBA00023273"/>
    </source>
</evidence>
<dbReference type="EMBL" id="JACEFF010000085">
    <property type="protein sequence ID" value="KAH9644427.1"/>
    <property type="molecule type" value="Genomic_DNA"/>
</dbReference>
<accession>A0A922MX66</accession>
<dbReference type="InterPro" id="IPR048256">
    <property type="entry name" value="Tektin-like"/>
</dbReference>
<evidence type="ECO:0000256" key="2">
    <source>
        <dbReference type="ARBA" id="ARBA00007209"/>
    </source>
</evidence>
<evidence type="ECO:0000256" key="12">
    <source>
        <dbReference type="SAM" id="MobiDB-lite"/>
    </source>
</evidence>
<evidence type="ECO:0000256" key="5">
    <source>
        <dbReference type="ARBA" id="ARBA00023054"/>
    </source>
</evidence>
<dbReference type="InterPro" id="IPR000435">
    <property type="entry name" value="Tektins"/>
</dbReference>
<reference evidence="13" key="1">
    <citation type="journal article" date="2021" name="G3 (Bethesda)">
        <title>Genome and transcriptome analysis of the beet armyworm Spodoptera exigua reveals targets for pest control. .</title>
        <authorList>
            <person name="Simon S."/>
            <person name="Breeschoten T."/>
            <person name="Jansen H.J."/>
            <person name="Dirks R.P."/>
            <person name="Schranz M.E."/>
            <person name="Ros V.I.D."/>
        </authorList>
    </citation>
    <scope>NUCLEOTIDE SEQUENCE</scope>
    <source>
        <strain evidence="13">TB_SE_WUR_2020</strain>
    </source>
</reference>
<dbReference type="AlphaFoldDB" id="A0A922MX66"/>
<dbReference type="GO" id="GO:0060294">
    <property type="term" value="P:cilium movement involved in cell motility"/>
    <property type="evidence" value="ECO:0007669"/>
    <property type="project" value="UniProtKB-UniRule"/>
</dbReference>
<feature type="region of interest" description="Disordered" evidence="12">
    <location>
        <begin position="369"/>
        <end position="422"/>
    </location>
</feature>
<proteinExistence type="inferred from homology"/>
<evidence type="ECO:0000313" key="13">
    <source>
        <dbReference type="EMBL" id="KAH9644427.1"/>
    </source>
</evidence>
<dbReference type="GO" id="GO:0060271">
    <property type="term" value="P:cilium assembly"/>
    <property type="evidence" value="ECO:0007669"/>
    <property type="project" value="UniProtKB-UniRule"/>
</dbReference>
<keyword evidence="4 10" id="KW-0282">Flagellum</keyword>
<evidence type="ECO:0000313" key="14">
    <source>
        <dbReference type="Proteomes" id="UP000814243"/>
    </source>
</evidence>
<comment type="function">
    <text evidence="9">Microtubule inner protein (MIP) part of the dynein-decorated doublet microtubules (DMTs) in cilia and flagellar axoneme. Forms filamentous polymers in the walls of ciliary and flagellar microtubules.</text>
</comment>
<evidence type="ECO:0000256" key="10">
    <source>
        <dbReference type="RuleBase" id="RU367040"/>
    </source>
</evidence>
<organism evidence="13 14">
    <name type="scientific">Spodoptera exigua</name>
    <name type="common">Beet armyworm</name>
    <name type="synonym">Noctua fulgens</name>
    <dbReference type="NCBI Taxonomy" id="7107"/>
    <lineage>
        <taxon>Eukaryota</taxon>
        <taxon>Metazoa</taxon>
        <taxon>Ecdysozoa</taxon>
        <taxon>Arthropoda</taxon>
        <taxon>Hexapoda</taxon>
        <taxon>Insecta</taxon>
        <taxon>Pterygota</taxon>
        <taxon>Neoptera</taxon>
        <taxon>Endopterygota</taxon>
        <taxon>Lepidoptera</taxon>
        <taxon>Glossata</taxon>
        <taxon>Ditrysia</taxon>
        <taxon>Noctuoidea</taxon>
        <taxon>Noctuidae</taxon>
        <taxon>Amphipyrinae</taxon>
        <taxon>Spodoptera</taxon>
    </lineage>
</organism>
<evidence type="ECO:0000256" key="4">
    <source>
        <dbReference type="ARBA" id="ARBA00022846"/>
    </source>
</evidence>
<protein>
    <recommendedName>
        <fullName evidence="10">Tektin</fullName>
    </recommendedName>
</protein>
<dbReference type="GO" id="GO:0005930">
    <property type="term" value="C:axoneme"/>
    <property type="evidence" value="ECO:0007669"/>
    <property type="project" value="UniProtKB-SubCell"/>
</dbReference>
<keyword evidence="8 10" id="KW-0966">Cell projection</keyword>
<keyword evidence="6 10" id="KW-0969">Cilium</keyword>
<gene>
    <name evidence="13" type="ORF">HF086_000678</name>
</gene>
<keyword evidence="3" id="KW-0963">Cytoplasm</keyword>
<feature type="coiled-coil region" evidence="11">
    <location>
        <begin position="271"/>
        <end position="298"/>
    </location>
</feature>
<evidence type="ECO:0000256" key="3">
    <source>
        <dbReference type="ARBA" id="ARBA00022490"/>
    </source>
</evidence>
<name>A0A922MX66_SPOEX</name>
<keyword evidence="5 11" id="KW-0175">Coiled coil</keyword>
<evidence type="ECO:0000256" key="11">
    <source>
        <dbReference type="SAM" id="Coils"/>
    </source>
</evidence>
<dbReference type="GO" id="GO:0005634">
    <property type="term" value="C:nucleus"/>
    <property type="evidence" value="ECO:0007669"/>
    <property type="project" value="TreeGrafter"/>
</dbReference>
<dbReference type="GO" id="GO:0015630">
    <property type="term" value="C:microtubule cytoskeleton"/>
    <property type="evidence" value="ECO:0007669"/>
    <property type="project" value="UniProtKB-UniRule"/>
</dbReference>
<evidence type="ECO:0000256" key="6">
    <source>
        <dbReference type="ARBA" id="ARBA00023069"/>
    </source>
</evidence>
<feature type="coiled-coil region" evidence="11">
    <location>
        <begin position="81"/>
        <end position="157"/>
    </location>
</feature>
<comment type="subcellular location">
    <subcellularLocation>
        <location evidence="10">Cytoplasm</location>
        <location evidence="10">Cytoskeleton</location>
        <location evidence="10">Cilium axoneme</location>
    </subcellularLocation>
    <subcellularLocation>
        <location evidence="1">Cytoplasm</location>
        <location evidence="1">Cytoskeleton</location>
        <location evidence="1">Flagellum axoneme</location>
    </subcellularLocation>
</comment>
<dbReference type="Pfam" id="PF03148">
    <property type="entry name" value="Tektin"/>
    <property type="match status" value="1"/>
</dbReference>
<evidence type="ECO:0000256" key="1">
    <source>
        <dbReference type="ARBA" id="ARBA00004611"/>
    </source>
</evidence>
<keyword evidence="7" id="KW-0206">Cytoskeleton</keyword>
<sequence length="422" mass="48592">MIAEPCYLGAYGLEELRVLNDRLNAKVVEQVNDTQELVMLNNFAHESNEYQFKKCLQDRMSDIASWRWVLEDLNKRLTEAAEALQYEHNALRVVISRLQNEIDEHSLDASKPGALKPLSDSVEEAILQEFEFLREEKKKFERMILALEKQSAAIEKTKKKIAADVILKEQALSIDEACAKITSGMLPKMECGLRKKKKRSSPVTRWENRCIALKTAGLRALSNAIVTRQQVRGARVHLSITAQAYAARVDAALRRRLNSNKIKLQDIYWQKEEAMRDYKALLDEMTTTEQNLLETMEQERIVESRLADRSKRPPGEHIRDEVDRKLREELARVLQNHLTDSMTRIECCAEDILCIVRLDDERIVSRLGEVPTDIPQPPQNFFEPCPDSPNSSPTLEESPRTRPDTSLQSIQEEDEDDYPFDN</sequence>
<comment type="caution">
    <text evidence="13">The sequence shown here is derived from an EMBL/GenBank/DDBJ whole genome shotgun (WGS) entry which is preliminary data.</text>
</comment>
<comment type="similarity">
    <text evidence="2 10">Belongs to the tektin family.</text>
</comment>
<evidence type="ECO:0000256" key="7">
    <source>
        <dbReference type="ARBA" id="ARBA00023212"/>
    </source>
</evidence>
<feature type="compositionally biased region" description="Acidic residues" evidence="12">
    <location>
        <begin position="411"/>
        <end position="422"/>
    </location>
</feature>
<dbReference type="Proteomes" id="UP000814243">
    <property type="component" value="Unassembled WGS sequence"/>
</dbReference>
<evidence type="ECO:0000256" key="9">
    <source>
        <dbReference type="ARBA" id="ARBA00045224"/>
    </source>
</evidence>
<dbReference type="PANTHER" id="PTHR19960:SF25">
    <property type="entry name" value="TEKTIN-1"/>
    <property type="match status" value="1"/>
</dbReference>
<dbReference type="PANTHER" id="PTHR19960">
    <property type="entry name" value="TEKTIN"/>
    <property type="match status" value="1"/>
</dbReference>